<protein>
    <submittedName>
        <fullName evidence="3">Uncharacterized protein</fullName>
    </submittedName>
</protein>
<gene>
    <name evidence="3" type="ORF">CYCCA115_LOCUS22801</name>
</gene>
<reference evidence="3" key="1">
    <citation type="submission" date="2023-08" db="EMBL/GenBank/DDBJ databases">
        <authorList>
            <person name="Audoor S."/>
            <person name="Bilcke G."/>
        </authorList>
    </citation>
    <scope>NUCLEOTIDE SEQUENCE</scope>
</reference>
<accession>A0AAD2JNX9</accession>
<feature type="signal peptide" evidence="2">
    <location>
        <begin position="1"/>
        <end position="26"/>
    </location>
</feature>
<dbReference type="AlphaFoldDB" id="A0AAD2JNX9"/>
<feature type="region of interest" description="Disordered" evidence="1">
    <location>
        <begin position="155"/>
        <end position="177"/>
    </location>
</feature>
<dbReference type="EMBL" id="CAKOGP040002332">
    <property type="protein sequence ID" value="CAJ1967496.1"/>
    <property type="molecule type" value="Genomic_DNA"/>
</dbReference>
<keyword evidence="2" id="KW-0732">Signal</keyword>
<sequence length="177" mass="19285">MVSFQRRYFLISCLQLLACLESLSTGGNEICSRRNSLKQVLAGVTCGSLVVQPASAKYSDYSRREKDWQDRKQKNEVTFSSARDLKAQLKAIAPMNAESSSIFCPNGPSANVSPLMENKCGDRLATPSVFGRQDDVLGNSIPGFKEGYFDGGSSSSMSAQVGGFPSYNSITSRQDQR</sequence>
<organism evidence="3 4">
    <name type="scientific">Cylindrotheca closterium</name>
    <dbReference type="NCBI Taxonomy" id="2856"/>
    <lineage>
        <taxon>Eukaryota</taxon>
        <taxon>Sar</taxon>
        <taxon>Stramenopiles</taxon>
        <taxon>Ochrophyta</taxon>
        <taxon>Bacillariophyta</taxon>
        <taxon>Bacillariophyceae</taxon>
        <taxon>Bacillariophycidae</taxon>
        <taxon>Bacillariales</taxon>
        <taxon>Bacillariaceae</taxon>
        <taxon>Cylindrotheca</taxon>
    </lineage>
</organism>
<comment type="caution">
    <text evidence="3">The sequence shown here is derived from an EMBL/GenBank/DDBJ whole genome shotgun (WGS) entry which is preliminary data.</text>
</comment>
<dbReference type="Proteomes" id="UP001295423">
    <property type="component" value="Unassembled WGS sequence"/>
</dbReference>
<proteinExistence type="predicted"/>
<evidence type="ECO:0000313" key="4">
    <source>
        <dbReference type="Proteomes" id="UP001295423"/>
    </source>
</evidence>
<evidence type="ECO:0000313" key="3">
    <source>
        <dbReference type="EMBL" id="CAJ1967496.1"/>
    </source>
</evidence>
<feature type="compositionally biased region" description="Polar residues" evidence="1">
    <location>
        <begin position="166"/>
        <end position="177"/>
    </location>
</feature>
<evidence type="ECO:0000256" key="2">
    <source>
        <dbReference type="SAM" id="SignalP"/>
    </source>
</evidence>
<evidence type="ECO:0000256" key="1">
    <source>
        <dbReference type="SAM" id="MobiDB-lite"/>
    </source>
</evidence>
<name>A0AAD2JNX9_9STRA</name>
<keyword evidence="4" id="KW-1185">Reference proteome</keyword>
<feature type="chain" id="PRO_5042204957" evidence="2">
    <location>
        <begin position="27"/>
        <end position="177"/>
    </location>
</feature>